<keyword evidence="3" id="KW-1185">Reference proteome</keyword>
<evidence type="ECO:0000313" key="1">
    <source>
        <dbReference type="EMBL" id="GBO23300.1"/>
    </source>
</evidence>
<sequence>MTHQILWAENGIGLLRSPPNGLEQPYGECSALSLMYAKSVEVEQIINRRESVLLFMTCDNRKREVPAQVPSSSFHYRSKLRTPFQNSLSYSLKMEH</sequence>
<organism evidence="2 3">
    <name type="scientific">Araneus ventricosus</name>
    <name type="common">Orbweaver spider</name>
    <name type="synonym">Epeira ventricosa</name>
    <dbReference type="NCBI Taxonomy" id="182803"/>
    <lineage>
        <taxon>Eukaryota</taxon>
        <taxon>Metazoa</taxon>
        <taxon>Ecdysozoa</taxon>
        <taxon>Arthropoda</taxon>
        <taxon>Chelicerata</taxon>
        <taxon>Arachnida</taxon>
        <taxon>Araneae</taxon>
        <taxon>Araneomorphae</taxon>
        <taxon>Entelegynae</taxon>
        <taxon>Araneoidea</taxon>
        <taxon>Araneidae</taxon>
        <taxon>Araneus</taxon>
    </lineage>
</organism>
<dbReference type="Proteomes" id="UP000499080">
    <property type="component" value="Unassembled WGS sequence"/>
</dbReference>
<dbReference type="EMBL" id="BGPR01046329">
    <property type="protein sequence ID" value="GBO23300.1"/>
    <property type="molecule type" value="Genomic_DNA"/>
</dbReference>
<dbReference type="EMBL" id="BGPR01046331">
    <property type="protein sequence ID" value="GBO23301.1"/>
    <property type="molecule type" value="Genomic_DNA"/>
</dbReference>
<accession>A0A4Y2VFE1</accession>
<evidence type="ECO:0000313" key="2">
    <source>
        <dbReference type="EMBL" id="GBO23301.1"/>
    </source>
</evidence>
<name>A0A4Y2VFE1_ARAVE</name>
<evidence type="ECO:0000313" key="3">
    <source>
        <dbReference type="Proteomes" id="UP000499080"/>
    </source>
</evidence>
<proteinExistence type="predicted"/>
<comment type="caution">
    <text evidence="2">The sequence shown here is derived from an EMBL/GenBank/DDBJ whole genome shotgun (WGS) entry which is preliminary data.</text>
</comment>
<protein>
    <submittedName>
        <fullName evidence="2">Uncharacterized protein</fullName>
    </submittedName>
</protein>
<gene>
    <name evidence="2" type="ORF">AVEN_202470_1</name>
    <name evidence="1" type="ORF">AVEN_41270_1</name>
</gene>
<reference evidence="2 3" key="1">
    <citation type="journal article" date="2019" name="Sci. Rep.">
        <title>Orb-weaving spider Araneus ventricosus genome elucidates the spidroin gene catalogue.</title>
        <authorList>
            <person name="Kono N."/>
            <person name="Nakamura H."/>
            <person name="Ohtoshi R."/>
            <person name="Moran D.A.P."/>
            <person name="Shinohara A."/>
            <person name="Yoshida Y."/>
            <person name="Fujiwara M."/>
            <person name="Mori M."/>
            <person name="Tomita M."/>
            <person name="Arakawa K."/>
        </authorList>
    </citation>
    <scope>NUCLEOTIDE SEQUENCE [LARGE SCALE GENOMIC DNA]</scope>
</reference>
<dbReference type="AlphaFoldDB" id="A0A4Y2VFE1"/>